<sequence>MKDEVINILNKKNLLIVGKSEIERRNFVTNIIENANYETYRFPSKMRLFEEYYDFVLKKHLYKPSYESNCYNGNQILDFHRDWIAENNSILVLEEFDFMEERWKMELIWIFLKETENQKKGENKIKVIISQESENKLIDKLSNVINIKEGERRTRRQIIEQNLELINI</sequence>
<dbReference type="KEGG" id="ctai:NCTC12078_00038"/>
<organism evidence="1 2">
    <name type="scientific">Chryseobacterium taihuense</name>
    <dbReference type="NCBI Taxonomy" id="1141221"/>
    <lineage>
        <taxon>Bacteria</taxon>
        <taxon>Pseudomonadati</taxon>
        <taxon>Bacteroidota</taxon>
        <taxon>Flavobacteriia</taxon>
        <taxon>Flavobacteriales</taxon>
        <taxon>Weeksellaceae</taxon>
        <taxon>Chryseobacterium group</taxon>
        <taxon>Chryseobacterium</taxon>
    </lineage>
</organism>
<reference evidence="1 2" key="1">
    <citation type="submission" date="2019-02" db="EMBL/GenBank/DDBJ databases">
        <authorList>
            <consortium name="Pathogen Informatics"/>
        </authorList>
    </citation>
    <scope>NUCLEOTIDE SEQUENCE [LARGE SCALE GENOMIC DNA]</scope>
    <source>
        <strain evidence="1 2">3012STDY6944375</strain>
    </source>
</reference>
<evidence type="ECO:0000313" key="2">
    <source>
        <dbReference type="Proteomes" id="UP000290013"/>
    </source>
</evidence>
<protein>
    <submittedName>
        <fullName evidence="1">Uncharacterized protein</fullName>
    </submittedName>
</protein>
<dbReference type="Proteomes" id="UP000290013">
    <property type="component" value="Chromosome"/>
</dbReference>
<proteinExistence type="predicted"/>
<dbReference type="EMBL" id="LR215974">
    <property type="protein sequence ID" value="VFB02065.1"/>
    <property type="molecule type" value="Genomic_DNA"/>
</dbReference>
<name>A0A4U8WB70_9FLAO</name>
<gene>
    <name evidence="1" type="ORF">NCTC12078_00038</name>
</gene>
<evidence type="ECO:0000313" key="1">
    <source>
        <dbReference type="EMBL" id="VFB02065.1"/>
    </source>
</evidence>
<dbReference type="AlphaFoldDB" id="A0A4U8WB70"/>
<accession>A0A4U8WB70</accession>
<dbReference type="RefSeq" id="WP_130912985.1">
    <property type="nucleotide sequence ID" value="NZ_LR215974.1"/>
</dbReference>